<name>A0A5J4QJF5_9EUKA</name>
<accession>A0A5J4QJF5</accession>
<feature type="compositionally biased region" description="Basic and acidic residues" evidence="1">
    <location>
        <begin position="59"/>
        <end position="71"/>
    </location>
</feature>
<dbReference type="AlphaFoldDB" id="A0A5J4QJF5"/>
<dbReference type="EMBL" id="SNRW01045363">
    <property type="protein sequence ID" value="KAA6321034.1"/>
    <property type="molecule type" value="Genomic_DNA"/>
</dbReference>
<evidence type="ECO:0000313" key="3">
    <source>
        <dbReference type="Proteomes" id="UP000324800"/>
    </source>
</evidence>
<protein>
    <submittedName>
        <fullName evidence="2">Uncharacterized protein</fullName>
    </submittedName>
</protein>
<feature type="non-terminal residue" evidence="2">
    <location>
        <position position="124"/>
    </location>
</feature>
<sequence>TVQSTSLSVGIVDPCIGDQYIFTLIHLYRELSGLSALEEEIADGAFELAEVAKIRKKIHDTEQKKEKEQQKGKGKKKNKDNKQEEEIQYQGWEEQLQQTRGSLTAAMLIECAEDRGNICNTVLM</sequence>
<feature type="non-terminal residue" evidence="2">
    <location>
        <position position="1"/>
    </location>
</feature>
<evidence type="ECO:0000313" key="2">
    <source>
        <dbReference type="EMBL" id="KAA6321034.1"/>
    </source>
</evidence>
<gene>
    <name evidence="2" type="ORF">EZS28_054607</name>
</gene>
<organism evidence="2 3">
    <name type="scientific">Streblomastix strix</name>
    <dbReference type="NCBI Taxonomy" id="222440"/>
    <lineage>
        <taxon>Eukaryota</taxon>
        <taxon>Metamonada</taxon>
        <taxon>Preaxostyla</taxon>
        <taxon>Oxymonadida</taxon>
        <taxon>Streblomastigidae</taxon>
        <taxon>Streblomastix</taxon>
    </lineage>
</organism>
<proteinExistence type="predicted"/>
<reference evidence="2 3" key="1">
    <citation type="submission" date="2019-03" db="EMBL/GenBank/DDBJ databases">
        <title>Single cell metagenomics reveals metabolic interactions within the superorganism composed of flagellate Streblomastix strix and complex community of Bacteroidetes bacteria on its surface.</title>
        <authorList>
            <person name="Treitli S.C."/>
            <person name="Kolisko M."/>
            <person name="Husnik F."/>
            <person name="Keeling P."/>
            <person name="Hampl V."/>
        </authorList>
    </citation>
    <scope>NUCLEOTIDE SEQUENCE [LARGE SCALE GENOMIC DNA]</scope>
    <source>
        <strain evidence="2">ST1C</strain>
    </source>
</reference>
<comment type="caution">
    <text evidence="2">The sequence shown here is derived from an EMBL/GenBank/DDBJ whole genome shotgun (WGS) entry which is preliminary data.</text>
</comment>
<feature type="region of interest" description="Disordered" evidence="1">
    <location>
        <begin position="59"/>
        <end position="88"/>
    </location>
</feature>
<evidence type="ECO:0000256" key="1">
    <source>
        <dbReference type="SAM" id="MobiDB-lite"/>
    </source>
</evidence>
<dbReference type="Proteomes" id="UP000324800">
    <property type="component" value="Unassembled WGS sequence"/>
</dbReference>